<accession>A0A0A5I9S1</accession>
<feature type="binding site" evidence="5">
    <location>
        <position position="32"/>
    </location>
    <ligand>
        <name>molybdate</name>
        <dbReference type="ChEBI" id="CHEBI:36264"/>
    </ligand>
</feature>
<comment type="similarity">
    <text evidence="1">Belongs to the bacterial solute-binding protein ModA family.</text>
</comment>
<dbReference type="GO" id="GO:0030973">
    <property type="term" value="F:molybdate ion binding"/>
    <property type="evidence" value="ECO:0007669"/>
    <property type="project" value="TreeGrafter"/>
</dbReference>
<keyword evidence="3 5" id="KW-0479">Metal-binding</keyword>
<dbReference type="Gene3D" id="3.40.190.10">
    <property type="entry name" value="Periplasmic binding protein-like II"/>
    <property type="match status" value="2"/>
</dbReference>
<dbReference type="PANTHER" id="PTHR30632">
    <property type="entry name" value="MOLYBDATE-BINDING PERIPLASMIC PROTEIN"/>
    <property type="match status" value="1"/>
</dbReference>
<keyword evidence="4" id="KW-0732">Signal</keyword>
<evidence type="ECO:0000256" key="2">
    <source>
        <dbReference type="ARBA" id="ARBA00022505"/>
    </source>
</evidence>
<evidence type="ECO:0000313" key="6">
    <source>
        <dbReference type="EMBL" id="KGX92567.1"/>
    </source>
</evidence>
<dbReference type="RefSeq" id="WP_051239798.1">
    <property type="nucleotide sequence ID" value="NZ_AULI01000007.1"/>
</dbReference>
<proteinExistence type="inferred from homology"/>
<dbReference type="GO" id="GO:0015689">
    <property type="term" value="P:molybdate ion transport"/>
    <property type="evidence" value="ECO:0007669"/>
    <property type="project" value="InterPro"/>
</dbReference>
<evidence type="ECO:0000313" key="7">
    <source>
        <dbReference type="Proteomes" id="UP000030528"/>
    </source>
</evidence>
<keyword evidence="7" id="KW-1185">Reference proteome</keyword>
<evidence type="ECO:0000256" key="4">
    <source>
        <dbReference type="ARBA" id="ARBA00022729"/>
    </source>
</evidence>
<protein>
    <submittedName>
        <fullName evidence="6">Molybdenum ABC transporter substrate-binding protein</fullName>
    </submittedName>
</protein>
<gene>
    <name evidence="6" type="ORF">N781_14635</name>
</gene>
<dbReference type="GO" id="GO:1901359">
    <property type="term" value="F:tungstate binding"/>
    <property type="evidence" value="ECO:0007669"/>
    <property type="project" value="UniProtKB-ARBA"/>
</dbReference>
<dbReference type="SUPFAM" id="SSF53850">
    <property type="entry name" value="Periplasmic binding protein-like II"/>
    <property type="match status" value="1"/>
</dbReference>
<feature type="binding site" evidence="5">
    <location>
        <position position="164"/>
    </location>
    <ligand>
        <name>molybdate</name>
        <dbReference type="ChEBI" id="CHEBI:36264"/>
    </ligand>
</feature>
<dbReference type="InterPro" id="IPR050682">
    <property type="entry name" value="ModA/WtpA"/>
</dbReference>
<evidence type="ECO:0000256" key="1">
    <source>
        <dbReference type="ARBA" id="ARBA00009175"/>
    </source>
</evidence>
<dbReference type="Proteomes" id="UP000030528">
    <property type="component" value="Unassembled WGS sequence"/>
</dbReference>
<keyword evidence="2 5" id="KW-0500">Molybdenum</keyword>
<feature type="binding site" evidence="5">
    <location>
        <position position="139"/>
    </location>
    <ligand>
        <name>molybdate</name>
        <dbReference type="ChEBI" id="CHEBI:36264"/>
    </ligand>
</feature>
<sequence>MYKTISFLLIFLLVGCQTEEEERTLRISVASSLTNVMEEVEQAYEQEHPSIDLLINYGSSGTLAHQIDRGAPADVFLPASTEWMEFVMEKGLIDESTYHELAYNELVVASKEGESYNFQDLLDKKVDSFAMGEPESVPAGTYAKEALGEQWETVQDKAVFAKNVRQVASYIKTGNVDAGFVYRSDVMTLEGLTSLSVVPKERYSQIVYPGAVVALSERSEEAEAFLAYLRSKESQEIFHAHGFKEGG</sequence>
<dbReference type="PIRSF" id="PIRSF004846">
    <property type="entry name" value="ModA"/>
    <property type="match status" value="1"/>
</dbReference>
<dbReference type="NCBIfam" id="TIGR01256">
    <property type="entry name" value="modA"/>
    <property type="match status" value="1"/>
</dbReference>
<name>A0A0A5I9S1_9BACI</name>
<feature type="binding site" evidence="5">
    <location>
        <position position="182"/>
    </location>
    <ligand>
        <name>molybdate</name>
        <dbReference type="ChEBI" id="CHEBI:36264"/>
    </ligand>
</feature>
<dbReference type="Pfam" id="PF13531">
    <property type="entry name" value="SBP_bac_11"/>
    <property type="match status" value="1"/>
</dbReference>
<feature type="binding site" evidence="5">
    <location>
        <position position="60"/>
    </location>
    <ligand>
        <name>molybdate</name>
        <dbReference type="ChEBI" id="CHEBI:36264"/>
    </ligand>
</feature>
<dbReference type="PANTHER" id="PTHR30632:SF0">
    <property type="entry name" value="SULFATE-BINDING PROTEIN"/>
    <property type="match status" value="1"/>
</dbReference>
<dbReference type="FunFam" id="3.40.190.10:FF:000035">
    <property type="entry name" value="Molybdate ABC transporter substrate-binding protein"/>
    <property type="match status" value="1"/>
</dbReference>
<evidence type="ECO:0000256" key="5">
    <source>
        <dbReference type="PIRSR" id="PIRSR004846-1"/>
    </source>
</evidence>
<dbReference type="AlphaFoldDB" id="A0A0A5I9S1"/>
<dbReference type="EMBL" id="AVPE01000005">
    <property type="protein sequence ID" value="KGX92567.1"/>
    <property type="molecule type" value="Genomic_DNA"/>
</dbReference>
<dbReference type="STRING" id="1385510.GCA_000425205_01926"/>
<dbReference type="eggNOG" id="COG0725">
    <property type="taxonomic scope" value="Bacteria"/>
</dbReference>
<organism evidence="6 7">
    <name type="scientific">Pontibacillus halophilus JSM 076056 = DSM 19796</name>
    <dbReference type="NCBI Taxonomy" id="1385510"/>
    <lineage>
        <taxon>Bacteria</taxon>
        <taxon>Bacillati</taxon>
        <taxon>Bacillota</taxon>
        <taxon>Bacilli</taxon>
        <taxon>Bacillales</taxon>
        <taxon>Bacillaceae</taxon>
        <taxon>Pontibacillus</taxon>
    </lineage>
</organism>
<dbReference type="PROSITE" id="PS51257">
    <property type="entry name" value="PROKAR_LIPOPROTEIN"/>
    <property type="match status" value="1"/>
</dbReference>
<evidence type="ECO:0000256" key="3">
    <source>
        <dbReference type="ARBA" id="ARBA00022723"/>
    </source>
</evidence>
<comment type="caution">
    <text evidence="6">The sequence shown here is derived from an EMBL/GenBank/DDBJ whole genome shotgun (WGS) entry which is preliminary data.</text>
</comment>
<dbReference type="InterPro" id="IPR005950">
    <property type="entry name" value="ModA"/>
</dbReference>
<reference evidence="6 7" key="1">
    <citation type="submission" date="2013-08" db="EMBL/GenBank/DDBJ databases">
        <authorList>
            <person name="Huang J."/>
            <person name="Wang G."/>
        </authorList>
    </citation>
    <scope>NUCLEOTIDE SEQUENCE [LARGE SCALE GENOMIC DNA]</scope>
    <source>
        <strain evidence="6 7">JSM 076056</strain>
    </source>
</reference>
<dbReference type="GO" id="GO:0046872">
    <property type="term" value="F:metal ion binding"/>
    <property type="evidence" value="ECO:0007669"/>
    <property type="project" value="UniProtKB-KW"/>
</dbReference>